<dbReference type="EMBL" id="LFZW01000001">
    <property type="protein sequence ID" value="KMY48361.1"/>
    <property type="molecule type" value="Genomic_DNA"/>
</dbReference>
<evidence type="ECO:0000256" key="1">
    <source>
        <dbReference type="ARBA" id="ARBA00004651"/>
    </source>
</evidence>
<protein>
    <recommendedName>
        <fullName evidence="15">Chemotaxis protein</fullName>
    </recommendedName>
</protein>
<dbReference type="PROSITE" id="PS50885">
    <property type="entry name" value="HAMP"/>
    <property type="match status" value="1"/>
</dbReference>
<evidence type="ECO:0000313" key="14">
    <source>
        <dbReference type="Proteomes" id="UP000037146"/>
    </source>
</evidence>
<dbReference type="Gene3D" id="1.10.287.950">
    <property type="entry name" value="Methyl-accepting chemotaxis protein"/>
    <property type="match status" value="1"/>
</dbReference>
<dbReference type="PANTHER" id="PTHR32089">
    <property type="entry name" value="METHYL-ACCEPTING CHEMOTAXIS PROTEIN MCPB"/>
    <property type="match status" value="1"/>
</dbReference>
<dbReference type="AlphaFoldDB" id="A0A0K9GP41"/>
<feature type="transmembrane region" description="Helical" evidence="10">
    <location>
        <begin position="319"/>
        <end position="339"/>
    </location>
</feature>
<evidence type="ECO:0000256" key="3">
    <source>
        <dbReference type="ARBA" id="ARBA00022500"/>
    </source>
</evidence>
<dbReference type="SMART" id="SM00304">
    <property type="entry name" value="HAMP"/>
    <property type="match status" value="1"/>
</dbReference>
<evidence type="ECO:0000256" key="10">
    <source>
        <dbReference type="SAM" id="Phobius"/>
    </source>
</evidence>
<gene>
    <name evidence="13" type="ORF">AC625_01535</name>
</gene>
<dbReference type="STRING" id="1679170.AC625_01535"/>
<dbReference type="Pfam" id="PF02743">
    <property type="entry name" value="dCache_1"/>
    <property type="match status" value="1"/>
</dbReference>
<dbReference type="Gene3D" id="1.10.8.500">
    <property type="entry name" value="HAMP domain in histidine kinase"/>
    <property type="match status" value="1"/>
</dbReference>
<evidence type="ECO:0000256" key="4">
    <source>
        <dbReference type="ARBA" id="ARBA00022692"/>
    </source>
</evidence>
<dbReference type="Pfam" id="PF00015">
    <property type="entry name" value="MCPsignal"/>
    <property type="match status" value="1"/>
</dbReference>
<dbReference type="Gene3D" id="3.30.450.20">
    <property type="entry name" value="PAS domain"/>
    <property type="match status" value="2"/>
</dbReference>
<dbReference type="CDD" id="cd12912">
    <property type="entry name" value="PDC2_MCP_like"/>
    <property type="match status" value="1"/>
</dbReference>
<dbReference type="GO" id="GO:0005886">
    <property type="term" value="C:plasma membrane"/>
    <property type="evidence" value="ECO:0007669"/>
    <property type="project" value="UniProtKB-SubCell"/>
</dbReference>
<dbReference type="SMART" id="SM00283">
    <property type="entry name" value="MA"/>
    <property type="match status" value="1"/>
</dbReference>
<sequence length="696" mass="75123">MFASSKKMEGFGKVKNKRFSFKAKFLINSLLLSLVPIIFIGFLVNKTVSEKTEKDYINSSEREIKQVDNGISLYFESIRENVNLLATTPAVLNADSSIASYKDIAGEGSIDMTPSANGEKEKAIFDMLSQFGKSHPNAAYAYMGTSDGGYVQYPEGPVPAGFDPRERPWYTTGIEEPGKVKLTGAYAATGIEGIIVSNVVAIEKGGKQIGVLGLDVSLEGLTSIIKEISIGKNGYVILAQGDGTIIANPKNSDLNFQPISKLNVPELKDLSKDGSFETKIDGKDYVLNTISSKNEGWKYIAVIEKSELLTTADSIRSTIFIIGGIFAVVSLLVSIVVSLRITRSIKSISDLSLAMSKGDLTQLVTIKSNDEIGDMGKNYNIMSSSLKETIKKIWFESQALSATSEELAASSIENQKASNQITESIQSVATGTDEQNAAMKNAVGIINEVFKHVDDVTLSMKNVSNSIHYSAESAKQGSDVVNHTVKKMGEIDKNVTSSAEKISVLNEKSNEIGQISLIIQSISEQTNLLALNAAIEAARAGEHGKGFAVVADEVRKLAEQSSHSALQINEIINDIKDGIEDSMSFVNQGATSAKEGMKLVNESGKAFGEIKDSVLAATTKISEVSLAMDNMKKHIAEVVTHIEEVSKTSLEVNEHSQNVAASSEQMSASMEEVSLASQELARMSLELEEVIQQFKL</sequence>
<dbReference type="InterPro" id="IPR033479">
    <property type="entry name" value="dCache_1"/>
</dbReference>
<dbReference type="InterPro" id="IPR003660">
    <property type="entry name" value="HAMP_dom"/>
</dbReference>
<dbReference type="GO" id="GO:0006935">
    <property type="term" value="P:chemotaxis"/>
    <property type="evidence" value="ECO:0007669"/>
    <property type="project" value="UniProtKB-KW"/>
</dbReference>
<dbReference type="PANTHER" id="PTHR32089:SF112">
    <property type="entry name" value="LYSOZYME-LIKE PROTEIN-RELATED"/>
    <property type="match status" value="1"/>
</dbReference>
<dbReference type="Proteomes" id="UP000037146">
    <property type="component" value="Unassembled WGS sequence"/>
</dbReference>
<dbReference type="OrthoDB" id="9760371at2"/>
<evidence type="ECO:0000256" key="9">
    <source>
        <dbReference type="PROSITE-ProRule" id="PRU00284"/>
    </source>
</evidence>
<dbReference type="CDD" id="cd06225">
    <property type="entry name" value="HAMP"/>
    <property type="match status" value="1"/>
</dbReference>
<evidence type="ECO:0000256" key="2">
    <source>
        <dbReference type="ARBA" id="ARBA00022475"/>
    </source>
</evidence>
<dbReference type="SUPFAM" id="SSF58104">
    <property type="entry name" value="Methyl-accepting chemotaxis protein (MCP) signaling domain"/>
    <property type="match status" value="1"/>
</dbReference>
<proteinExistence type="inferred from homology"/>
<comment type="similarity">
    <text evidence="8">Belongs to the methyl-accepting chemotaxis (MCP) protein family.</text>
</comment>
<feature type="domain" description="Methyl-accepting transducer" evidence="11">
    <location>
        <begin position="410"/>
        <end position="674"/>
    </location>
</feature>
<dbReference type="InterPro" id="IPR004089">
    <property type="entry name" value="MCPsignal_dom"/>
</dbReference>
<dbReference type="CDD" id="cd12913">
    <property type="entry name" value="PDC1_MCP_like"/>
    <property type="match status" value="1"/>
</dbReference>
<keyword evidence="2" id="KW-1003">Cell membrane</keyword>
<evidence type="ECO:0000313" key="13">
    <source>
        <dbReference type="EMBL" id="KMY48361.1"/>
    </source>
</evidence>
<keyword evidence="3" id="KW-0145">Chemotaxis</keyword>
<evidence type="ECO:0000256" key="7">
    <source>
        <dbReference type="ARBA" id="ARBA00023224"/>
    </source>
</evidence>
<dbReference type="GO" id="GO:0007165">
    <property type="term" value="P:signal transduction"/>
    <property type="evidence" value="ECO:0007669"/>
    <property type="project" value="UniProtKB-KW"/>
</dbReference>
<feature type="transmembrane region" description="Helical" evidence="10">
    <location>
        <begin position="25"/>
        <end position="44"/>
    </location>
</feature>
<evidence type="ECO:0000256" key="8">
    <source>
        <dbReference type="ARBA" id="ARBA00029447"/>
    </source>
</evidence>
<evidence type="ECO:0000259" key="11">
    <source>
        <dbReference type="PROSITE" id="PS50111"/>
    </source>
</evidence>
<accession>A0A0K9GP41</accession>
<dbReference type="CDD" id="cd11386">
    <property type="entry name" value="MCP_signal"/>
    <property type="match status" value="1"/>
</dbReference>
<keyword evidence="7 9" id="KW-0807">Transducer</keyword>
<dbReference type="Pfam" id="PF00672">
    <property type="entry name" value="HAMP"/>
    <property type="match status" value="1"/>
</dbReference>
<organism evidence="13 14">
    <name type="scientific">Peribacillus loiseleuriae</name>
    <dbReference type="NCBI Taxonomy" id="1679170"/>
    <lineage>
        <taxon>Bacteria</taxon>
        <taxon>Bacillati</taxon>
        <taxon>Bacillota</taxon>
        <taxon>Bacilli</taxon>
        <taxon>Bacillales</taxon>
        <taxon>Bacillaceae</taxon>
        <taxon>Peribacillus</taxon>
    </lineage>
</organism>
<dbReference type="PROSITE" id="PS50111">
    <property type="entry name" value="CHEMOTAXIS_TRANSDUC_2"/>
    <property type="match status" value="1"/>
</dbReference>
<evidence type="ECO:0000259" key="12">
    <source>
        <dbReference type="PROSITE" id="PS50885"/>
    </source>
</evidence>
<evidence type="ECO:0000256" key="5">
    <source>
        <dbReference type="ARBA" id="ARBA00022989"/>
    </source>
</evidence>
<feature type="domain" description="HAMP" evidence="12">
    <location>
        <begin position="339"/>
        <end position="391"/>
    </location>
</feature>
<evidence type="ECO:0008006" key="15">
    <source>
        <dbReference type="Google" id="ProtNLM"/>
    </source>
</evidence>
<keyword evidence="5 10" id="KW-1133">Transmembrane helix</keyword>
<evidence type="ECO:0000256" key="6">
    <source>
        <dbReference type="ARBA" id="ARBA00023136"/>
    </source>
</evidence>
<keyword evidence="4 10" id="KW-0812">Transmembrane</keyword>
<reference evidence="14" key="1">
    <citation type="submission" date="2015-07" db="EMBL/GenBank/DDBJ databases">
        <title>Genome sequencing project for genomic taxonomy and phylogenomics of Bacillus-like bacteria.</title>
        <authorList>
            <person name="Liu B."/>
            <person name="Wang J."/>
            <person name="Zhu Y."/>
            <person name="Liu G."/>
            <person name="Chen Q."/>
            <person name="Chen Z."/>
            <person name="Lan J."/>
            <person name="Che J."/>
            <person name="Ge C."/>
            <person name="Shi H."/>
            <person name="Pan Z."/>
            <person name="Liu X."/>
        </authorList>
    </citation>
    <scope>NUCLEOTIDE SEQUENCE [LARGE SCALE GENOMIC DNA]</scope>
    <source>
        <strain evidence="14">FJAT-27997</strain>
    </source>
</reference>
<comment type="caution">
    <text evidence="13">The sequence shown here is derived from an EMBL/GenBank/DDBJ whole genome shotgun (WGS) entry which is preliminary data.</text>
</comment>
<comment type="subcellular location">
    <subcellularLocation>
        <location evidence="1">Cell membrane</location>
        <topology evidence="1">Multi-pass membrane protein</topology>
    </subcellularLocation>
</comment>
<name>A0A0K9GP41_9BACI</name>
<keyword evidence="6 10" id="KW-0472">Membrane</keyword>
<dbReference type="PATRIC" id="fig|1679170.3.peg.288"/>
<keyword evidence="14" id="KW-1185">Reference proteome</keyword>